<organism evidence="3 4">
    <name type="scientific">Kangiella sediminilitoris</name>
    <dbReference type="NCBI Taxonomy" id="1144748"/>
    <lineage>
        <taxon>Bacteria</taxon>
        <taxon>Pseudomonadati</taxon>
        <taxon>Pseudomonadota</taxon>
        <taxon>Gammaproteobacteria</taxon>
        <taxon>Kangiellales</taxon>
        <taxon>Kangiellaceae</taxon>
        <taxon>Kangiella</taxon>
    </lineage>
</organism>
<dbReference type="InterPro" id="IPR002740">
    <property type="entry name" value="EVE_domain"/>
</dbReference>
<dbReference type="InterPro" id="IPR052181">
    <property type="entry name" value="5hmC_binding"/>
</dbReference>
<dbReference type="InterPro" id="IPR047197">
    <property type="entry name" value="THYN1-like_EVE"/>
</dbReference>
<protein>
    <submittedName>
        <fullName evidence="3">EVE domain-containing protein</fullName>
    </submittedName>
</protein>
<sequence length="154" mass="18295">MAYWLMKSEPDVFGIEHLKALPNQTDHWDGVRNYQARNMMRDDMKVGDQVFFYHSNCKPPAIVGIMEVTKEGYPDHTAFDPDEKYYDPKSNPDNPRWYMVDVKHVRDLKREIPLDELKSYPELSNMRLVQKGNRLSIMPIEKNEWDFILSIEDQ</sequence>
<dbReference type="CDD" id="cd21133">
    <property type="entry name" value="EVE"/>
    <property type="match status" value="1"/>
</dbReference>
<dbReference type="EMBL" id="CP012418">
    <property type="protein sequence ID" value="AOE48878.1"/>
    <property type="molecule type" value="Genomic_DNA"/>
</dbReference>
<keyword evidence="1" id="KW-0597">Phosphoprotein</keyword>
<name>A0A1B3B7V9_9GAMM</name>
<dbReference type="Pfam" id="PF01878">
    <property type="entry name" value="EVE"/>
    <property type="match status" value="1"/>
</dbReference>
<dbReference type="RefSeq" id="WP_068988441.1">
    <property type="nucleotide sequence ID" value="NZ_CP012418.1"/>
</dbReference>
<evidence type="ECO:0000313" key="3">
    <source>
        <dbReference type="EMBL" id="AOE48878.1"/>
    </source>
</evidence>
<evidence type="ECO:0000259" key="2">
    <source>
        <dbReference type="Pfam" id="PF01878"/>
    </source>
</evidence>
<dbReference type="STRING" id="1144748.KS2013_148"/>
<accession>A0A1B3B7V9</accession>
<dbReference type="PATRIC" id="fig|1144748.3.peg.151"/>
<evidence type="ECO:0000313" key="4">
    <source>
        <dbReference type="Proteomes" id="UP000094147"/>
    </source>
</evidence>
<dbReference type="KEGG" id="ksd:KS2013_148"/>
<proteinExistence type="predicted"/>
<evidence type="ECO:0000256" key="1">
    <source>
        <dbReference type="ARBA" id="ARBA00022553"/>
    </source>
</evidence>
<dbReference type="InterPro" id="IPR015947">
    <property type="entry name" value="PUA-like_sf"/>
</dbReference>
<dbReference type="SUPFAM" id="SSF88697">
    <property type="entry name" value="PUA domain-like"/>
    <property type="match status" value="1"/>
</dbReference>
<dbReference type="FunFam" id="3.10.590.10:FF:000003">
    <property type="entry name" value="Thymocyte nuclear protein 1"/>
    <property type="match status" value="1"/>
</dbReference>
<feature type="domain" description="EVE" evidence="2">
    <location>
        <begin position="2"/>
        <end position="150"/>
    </location>
</feature>
<dbReference type="Gene3D" id="3.10.590.10">
    <property type="entry name" value="ph1033 like domains"/>
    <property type="match status" value="1"/>
</dbReference>
<gene>
    <name evidence="3" type="ORF">KS2013_148</name>
</gene>
<dbReference type="PANTHER" id="PTHR14087:SF7">
    <property type="entry name" value="THYMOCYTE NUCLEAR PROTEIN 1"/>
    <property type="match status" value="1"/>
</dbReference>
<keyword evidence="4" id="KW-1185">Reference proteome</keyword>
<dbReference type="Proteomes" id="UP000094147">
    <property type="component" value="Chromosome"/>
</dbReference>
<dbReference type="PANTHER" id="PTHR14087">
    <property type="entry name" value="THYMOCYTE NUCLEAR PROTEIN 1"/>
    <property type="match status" value="1"/>
</dbReference>
<dbReference type="AlphaFoldDB" id="A0A1B3B7V9"/>
<dbReference type="OrthoDB" id="9791347at2"/>
<reference evidence="4" key="1">
    <citation type="submission" date="2015-08" db="EMBL/GenBank/DDBJ databases">
        <authorList>
            <person name="Kim K.M."/>
        </authorList>
    </citation>
    <scope>NUCLEOTIDE SEQUENCE [LARGE SCALE GENOMIC DNA]</scope>
    <source>
        <strain evidence="4">KCTC 23892</strain>
    </source>
</reference>